<reference evidence="2 3" key="1">
    <citation type="submission" date="2019-11" db="EMBL/GenBank/DDBJ databases">
        <title>The genome sequence of Methylocystis heyeri.</title>
        <authorList>
            <person name="Oshkin I.Y."/>
            <person name="Miroshnikov K."/>
            <person name="Dedysh S.N."/>
        </authorList>
    </citation>
    <scope>NUCLEOTIDE SEQUENCE [LARGE SCALE GENOMIC DNA]</scope>
    <source>
        <strain evidence="2 3">H2</strain>
    </source>
</reference>
<accession>A0A6B8KG33</accession>
<dbReference type="OrthoDB" id="8444929at2"/>
<protein>
    <submittedName>
        <fullName evidence="2">Uncharacterized protein</fullName>
    </submittedName>
</protein>
<dbReference type="EMBL" id="CP046052">
    <property type="protein sequence ID" value="QGM46569.1"/>
    <property type="molecule type" value="Genomic_DNA"/>
</dbReference>
<name>A0A6B8KG33_9HYPH</name>
<proteinExistence type="predicted"/>
<feature type="region of interest" description="Disordered" evidence="1">
    <location>
        <begin position="111"/>
        <end position="161"/>
    </location>
</feature>
<dbReference type="AlphaFoldDB" id="A0A6B8KG33"/>
<evidence type="ECO:0000256" key="1">
    <source>
        <dbReference type="SAM" id="MobiDB-lite"/>
    </source>
</evidence>
<evidence type="ECO:0000313" key="2">
    <source>
        <dbReference type="EMBL" id="QGM46569.1"/>
    </source>
</evidence>
<evidence type="ECO:0000313" key="3">
    <source>
        <dbReference type="Proteomes" id="UP000309061"/>
    </source>
</evidence>
<gene>
    <name evidence="2" type="ORF">H2LOC_013175</name>
</gene>
<sequence>MDGTEFAAARGYRLEPPGHPQGASCGAEGPSLGPIPLLAKTATGFEPRPLAELNRVLSFVFAREIDCAGLIPGLTSVACALDSGDLALAMITTTHLRLPYLSEEEARRAASVSALNKASPDDPEHPGWPAGTPGGCGGRFRPKDEAGDETQSGRKQKTEEALERRAQRAFIRQLLRKALSARAASILGEAAANAIPGLNVPADIALAAQIVEAAAEFAALKRDADAALEFVKYGPYNLEDLFVDKEERSFSTYAEFKKFDVEKVYGEADEGFQYHHLILQSNSEGISSGAIHSSRTIIRIPTLLHEEINGEYERKDKTTGQSLRQALKGCPANEQYDEGLKVLRRVGIIE</sequence>
<dbReference type="Proteomes" id="UP000309061">
    <property type="component" value="Chromosome"/>
</dbReference>
<dbReference type="RefSeq" id="WP_136496801.1">
    <property type="nucleotide sequence ID" value="NZ_CP046052.1"/>
</dbReference>
<organism evidence="2 3">
    <name type="scientific">Methylocystis heyeri</name>
    <dbReference type="NCBI Taxonomy" id="391905"/>
    <lineage>
        <taxon>Bacteria</taxon>
        <taxon>Pseudomonadati</taxon>
        <taxon>Pseudomonadota</taxon>
        <taxon>Alphaproteobacteria</taxon>
        <taxon>Hyphomicrobiales</taxon>
        <taxon>Methylocystaceae</taxon>
        <taxon>Methylocystis</taxon>
    </lineage>
</organism>
<keyword evidence="3" id="KW-1185">Reference proteome</keyword>
<dbReference type="KEGG" id="mhey:H2LOC_013175"/>